<name>A0A644TFB0_9ZZZZ</name>
<dbReference type="InterPro" id="IPR006674">
    <property type="entry name" value="HD_domain"/>
</dbReference>
<dbReference type="InterPro" id="IPR037522">
    <property type="entry name" value="HD_GYP_dom"/>
</dbReference>
<dbReference type="InterPro" id="IPR001789">
    <property type="entry name" value="Sig_transdc_resp-reg_receiver"/>
</dbReference>
<dbReference type="EMBL" id="VSSQ01000025">
    <property type="protein sequence ID" value="MPL64491.1"/>
    <property type="molecule type" value="Genomic_DNA"/>
</dbReference>
<evidence type="ECO:0000259" key="3">
    <source>
        <dbReference type="PROSITE" id="PS51832"/>
    </source>
</evidence>
<dbReference type="AlphaFoldDB" id="A0A644TFB0"/>
<accession>A0A644TFB0</accession>
<dbReference type="Pfam" id="PF00072">
    <property type="entry name" value="Response_reg"/>
    <property type="match status" value="1"/>
</dbReference>
<dbReference type="CDD" id="cd00077">
    <property type="entry name" value="HDc"/>
    <property type="match status" value="1"/>
</dbReference>
<reference evidence="4" key="1">
    <citation type="submission" date="2019-08" db="EMBL/GenBank/DDBJ databases">
        <authorList>
            <person name="Kucharzyk K."/>
            <person name="Murdoch R.W."/>
            <person name="Higgins S."/>
            <person name="Loffler F."/>
        </authorList>
    </citation>
    <scope>NUCLEOTIDE SEQUENCE</scope>
</reference>
<dbReference type="PROSITE" id="PS51831">
    <property type="entry name" value="HD"/>
    <property type="match status" value="1"/>
</dbReference>
<organism evidence="4">
    <name type="scientific">bioreactor metagenome</name>
    <dbReference type="NCBI Taxonomy" id="1076179"/>
    <lineage>
        <taxon>unclassified sequences</taxon>
        <taxon>metagenomes</taxon>
        <taxon>ecological metagenomes</taxon>
    </lineage>
</organism>
<evidence type="ECO:0000259" key="2">
    <source>
        <dbReference type="PROSITE" id="PS51831"/>
    </source>
</evidence>
<dbReference type="PROSITE" id="PS51832">
    <property type="entry name" value="HD_GYP"/>
    <property type="match status" value="1"/>
</dbReference>
<dbReference type="SMART" id="SM00471">
    <property type="entry name" value="HDc"/>
    <property type="match status" value="1"/>
</dbReference>
<evidence type="ECO:0000313" key="4">
    <source>
        <dbReference type="EMBL" id="MPL64491.1"/>
    </source>
</evidence>
<proteinExistence type="predicted"/>
<dbReference type="InterPro" id="IPR003607">
    <property type="entry name" value="HD/PDEase_dom"/>
</dbReference>
<feature type="domain" description="HD" evidence="2">
    <location>
        <begin position="187"/>
        <end position="309"/>
    </location>
</feature>
<dbReference type="PANTHER" id="PTHR45228">
    <property type="entry name" value="CYCLIC DI-GMP PHOSPHODIESTERASE TM_0186-RELATED"/>
    <property type="match status" value="1"/>
</dbReference>
<feature type="domain" description="Response regulatory" evidence="1">
    <location>
        <begin position="8"/>
        <end position="124"/>
    </location>
</feature>
<feature type="domain" description="HD-GYP" evidence="3">
    <location>
        <begin position="165"/>
        <end position="355"/>
    </location>
</feature>
<dbReference type="Gene3D" id="3.40.50.2300">
    <property type="match status" value="1"/>
</dbReference>
<dbReference type="SUPFAM" id="SSF52172">
    <property type="entry name" value="CheY-like"/>
    <property type="match status" value="1"/>
</dbReference>
<dbReference type="GO" id="GO:0016787">
    <property type="term" value="F:hydrolase activity"/>
    <property type="evidence" value="ECO:0007669"/>
    <property type="project" value="UniProtKB-KW"/>
</dbReference>
<dbReference type="InterPro" id="IPR006675">
    <property type="entry name" value="HDIG_dom"/>
</dbReference>
<dbReference type="SMART" id="SM00448">
    <property type="entry name" value="REC"/>
    <property type="match status" value="1"/>
</dbReference>
<dbReference type="PANTHER" id="PTHR45228:SF4">
    <property type="entry name" value="LIPOPROTEIN"/>
    <property type="match status" value="1"/>
</dbReference>
<keyword evidence="4" id="KW-0378">Hydrolase</keyword>
<dbReference type="Gene3D" id="1.10.3210.10">
    <property type="entry name" value="Hypothetical protein af1432"/>
    <property type="match status" value="1"/>
</dbReference>
<dbReference type="NCBIfam" id="TIGR00277">
    <property type="entry name" value="HDIG"/>
    <property type="match status" value="1"/>
</dbReference>
<dbReference type="Pfam" id="PF13487">
    <property type="entry name" value="HD_5"/>
    <property type="match status" value="1"/>
</dbReference>
<dbReference type="InterPro" id="IPR011006">
    <property type="entry name" value="CheY-like_superfamily"/>
</dbReference>
<dbReference type="EC" id="3.1.4.-" evidence="4"/>
<dbReference type="GO" id="GO:0000160">
    <property type="term" value="P:phosphorelay signal transduction system"/>
    <property type="evidence" value="ECO:0007669"/>
    <property type="project" value="InterPro"/>
</dbReference>
<dbReference type="PROSITE" id="PS50110">
    <property type="entry name" value="RESPONSE_REGULATORY"/>
    <property type="match status" value="1"/>
</dbReference>
<evidence type="ECO:0000259" key="1">
    <source>
        <dbReference type="PROSITE" id="PS50110"/>
    </source>
</evidence>
<dbReference type="InterPro" id="IPR052020">
    <property type="entry name" value="Cyclic_di-GMP/3'3'-cGAMP_PDE"/>
</dbReference>
<protein>
    <submittedName>
        <fullName evidence="4">Cyclic di-GMP phosphodiesterase</fullName>
        <ecNumber evidence="4">3.1.4.-</ecNumber>
    </submittedName>
</protein>
<comment type="caution">
    <text evidence="4">The sequence shown here is derived from an EMBL/GenBank/DDBJ whole genome shotgun (WGS) entry which is preliminary data.</text>
</comment>
<dbReference type="SUPFAM" id="SSF109604">
    <property type="entry name" value="HD-domain/PDEase-like"/>
    <property type="match status" value="1"/>
</dbReference>
<gene>
    <name evidence="4" type="ORF">SDC9_10146</name>
</gene>
<dbReference type="CDD" id="cd00156">
    <property type="entry name" value="REC"/>
    <property type="match status" value="1"/>
</dbReference>
<sequence length="355" mass="39825">MTGSTRHTVLVVDDDPAIRKVLSLGLERLGFTVRLASNGQEALDLLTSAGLDPDCVLLDIRMPILSGKEALPKIRGLFPLTPVIMLTAYNDLATGLDAMKNGAFDYLVKPSRMEHIADVIGKAIRYREIMREKFELDRKKEEYRLSLERSIESTALELNETYRKLKTANMQTVQALAETIEAKDQYTQGHCERVKNLSLKLAQKLALPDGQMEALEIAALLHDIGKIGIPERILNKSGPLEPEENEVIKMHPIIGAQILSIVELFAKAVNGVRHHHERWDGQGYPDGIAGEDIDPLARIISLADTFDAMAQTRPYRGALPMETILEEIRAQRNKQFAPEVVDAFFDARLYEDYLR</sequence>